<evidence type="ECO:0000313" key="1">
    <source>
        <dbReference type="EMBL" id="CAG7834052.1"/>
    </source>
</evidence>
<accession>A0A8J2LPK3</accession>
<reference evidence="1" key="1">
    <citation type="submission" date="2021-06" db="EMBL/GenBank/DDBJ databases">
        <authorList>
            <person name="Hodson N. C."/>
            <person name="Mongue J. A."/>
            <person name="Jaron S. K."/>
        </authorList>
    </citation>
    <scope>NUCLEOTIDE SEQUENCE</scope>
</reference>
<organism evidence="1 2">
    <name type="scientific">Allacma fusca</name>
    <dbReference type="NCBI Taxonomy" id="39272"/>
    <lineage>
        <taxon>Eukaryota</taxon>
        <taxon>Metazoa</taxon>
        <taxon>Ecdysozoa</taxon>
        <taxon>Arthropoda</taxon>
        <taxon>Hexapoda</taxon>
        <taxon>Collembola</taxon>
        <taxon>Symphypleona</taxon>
        <taxon>Sminthuridae</taxon>
        <taxon>Allacma</taxon>
    </lineage>
</organism>
<proteinExistence type="predicted"/>
<gene>
    <name evidence="1" type="ORF">AFUS01_LOCUS43595</name>
</gene>
<evidence type="ECO:0000313" key="2">
    <source>
        <dbReference type="Proteomes" id="UP000708208"/>
    </source>
</evidence>
<keyword evidence="2" id="KW-1185">Reference proteome</keyword>
<sequence length="145" mass="15259">MIKPICANGVLRPSSGSNHILERSAVSASKLDTHGIPTIHEVANISSVGGVINCGSQGIVVDVSITDCASTPCDLNVGSVYQLDLDFIPSDKYDDLDFDVTLVQDGRDTTILQATLAGPVDPTKFYRLNYLGLITGEYGNGVSSA</sequence>
<protein>
    <submittedName>
        <fullName evidence="1">Uncharacterized protein</fullName>
    </submittedName>
</protein>
<dbReference type="EMBL" id="CAJVCH010570100">
    <property type="protein sequence ID" value="CAG7834052.1"/>
    <property type="molecule type" value="Genomic_DNA"/>
</dbReference>
<dbReference type="AlphaFoldDB" id="A0A8J2LPK3"/>
<name>A0A8J2LPK3_9HEXA</name>
<dbReference type="OrthoDB" id="6489092at2759"/>
<dbReference type="Proteomes" id="UP000708208">
    <property type="component" value="Unassembled WGS sequence"/>
</dbReference>
<comment type="caution">
    <text evidence="1">The sequence shown here is derived from an EMBL/GenBank/DDBJ whole genome shotgun (WGS) entry which is preliminary data.</text>
</comment>